<dbReference type="GO" id="GO:0005524">
    <property type="term" value="F:ATP binding"/>
    <property type="evidence" value="ECO:0007669"/>
    <property type="project" value="UniProtKB-KW"/>
</dbReference>
<keyword evidence="7" id="KW-0418">Kinase</keyword>
<feature type="region of interest" description="Disordered" evidence="15">
    <location>
        <begin position="191"/>
        <end position="319"/>
    </location>
</feature>
<dbReference type="AlphaFoldDB" id="A0A182N2F1"/>
<keyword evidence="3" id="KW-0808">Transferase</keyword>
<dbReference type="InterPro" id="IPR002126">
    <property type="entry name" value="Cadherin-like_dom"/>
</dbReference>
<keyword evidence="11" id="KW-0829">Tyrosine-protein kinase</keyword>
<dbReference type="EnsemblMetazoa" id="ADIR001809-RA">
    <property type="protein sequence ID" value="ADIR001809-PA"/>
    <property type="gene ID" value="ADIR001809"/>
</dbReference>
<keyword evidence="12" id="KW-0325">Glycoprotein</keyword>
<evidence type="ECO:0000256" key="4">
    <source>
        <dbReference type="ARBA" id="ARBA00022692"/>
    </source>
</evidence>
<feature type="domain" description="Protein kinase" evidence="17">
    <location>
        <begin position="309"/>
        <end position="599"/>
    </location>
</feature>
<dbReference type="GO" id="GO:0005509">
    <property type="term" value="F:calcium ion binding"/>
    <property type="evidence" value="ECO:0007669"/>
    <property type="project" value="UniProtKB-UniRule"/>
</dbReference>
<evidence type="ECO:0000313" key="19">
    <source>
        <dbReference type="EnsemblMetazoa" id="ADIR001809-PA"/>
    </source>
</evidence>
<dbReference type="CDD" id="cd00192">
    <property type="entry name" value="PTKc"/>
    <property type="match status" value="1"/>
</dbReference>
<comment type="catalytic activity">
    <reaction evidence="13">
        <text>L-tyrosyl-[protein] + ATP = O-phospho-L-tyrosyl-[protein] + ADP + H(+)</text>
        <dbReference type="Rhea" id="RHEA:10596"/>
        <dbReference type="Rhea" id="RHEA-COMP:10136"/>
        <dbReference type="Rhea" id="RHEA-COMP:20101"/>
        <dbReference type="ChEBI" id="CHEBI:15378"/>
        <dbReference type="ChEBI" id="CHEBI:30616"/>
        <dbReference type="ChEBI" id="CHEBI:46858"/>
        <dbReference type="ChEBI" id="CHEBI:61978"/>
        <dbReference type="ChEBI" id="CHEBI:456216"/>
        <dbReference type="EC" id="2.7.10.1"/>
    </reaction>
</comment>
<keyword evidence="20" id="KW-1185">Reference proteome</keyword>
<dbReference type="PANTHER" id="PTHR24416">
    <property type="entry name" value="TYROSINE-PROTEIN KINASE RECEPTOR"/>
    <property type="match status" value="1"/>
</dbReference>
<feature type="compositionally biased region" description="Pro residues" evidence="15">
    <location>
        <begin position="202"/>
        <end position="218"/>
    </location>
</feature>
<keyword evidence="5" id="KW-0732">Signal</keyword>
<evidence type="ECO:0000256" key="12">
    <source>
        <dbReference type="ARBA" id="ARBA00023180"/>
    </source>
</evidence>
<dbReference type="InterPro" id="IPR020635">
    <property type="entry name" value="Tyr_kinase_cat_dom"/>
</dbReference>
<dbReference type="GO" id="GO:0005886">
    <property type="term" value="C:plasma membrane"/>
    <property type="evidence" value="ECO:0007669"/>
    <property type="project" value="TreeGrafter"/>
</dbReference>
<dbReference type="SMART" id="SM00219">
    <property type="entry name" value="TyrKc"/>
    <property type="match status" value="1"/>
</dbReference>
<dbReference type="EC" id="2.7.10.1" evidence="2"/>
<dbReference type="Proteomes" id="UP000075884">
    <property type="component" value="Unassembled WGS sequence"/>
</dbReference>
<comment type="subcellular location">
    <subcellularLocation>
        <location evidence="1">Membrane</location>
        <topology evidence="1">Single-pass type I membrane protein</topology>
    </subcellularLocation>
</comment>
<organism evidence="19 20">
    <name type="scientific">Anopheles dirus</name>
    <dbReference type="NCBI Taxonomy" id="7168"/>
    <lineage>
        <taxon>Eukaryota</taxon>
        <taxon>Metazoa</taxon>
        <taxon>Ecdysozoa</taxon>
        <taxon>Arthropoda</taxon>
        <taxon>Hexapoda</taxon>
        <taxon>Insecta</taxon>
        <taxon>Pterygota</taxon>
        <taxon>Neoptera</taxon>
        <taxon>Endopterygota</taxon>
        <taxon>Diptera</taxon>
        <taxon>Nematocera</taxon>
        <taxon>Culicoidea</taxon>
        <taxon>Culicidae</taxon>
        <taxon>Anophelinae</taxon>
        <taxon>Anopheles</taxon>
    </lineage>
</organism>
<evidence type="ECO:0000256" key="3">
    <source>
        <dbReference type="ARBA" id="ARBA00022679"/>
    </source>
</evidence>
<evidence type="ECO:0000259" key="18">
    <source>
        <dbReference type="PROSITE" id="PS50268"/>
    </source>
</evidence>
<evidence type="ECO:0000256" key="16">
    <source>
        <dbReference type="SAM" id="Phobius"/>
    </source>
</evidence>
<evidence type="ECO:0000256" key="13">
    <source>
        <dbReference type="ARBA" id="ARBA00051243"/>
    </source>
</evidence>
<dbReference type="Gene3D" id="2.60.40.60">
    <property type="entry name" value="Cadherins"/>
    <property type="match status" value="1"/>
</dbReference>
<keyword evidence="6" id="KW-0547">Nucleotide-binding</keyword>
<dbReference type="FunFam" id="1.10.510.10:FF:000190">
    <property type="entry name" value="Proto-oncogene tyrosine-protein kinase receptor Ret"/>
    <property type="match status" value="1"/>
</dbReference>
<dbReference type="InterPro" id="IPR011009">
    <property type="entry name" value="Kinase-like_dom_sf"/>
</dbReference>
<dbReference type="PROSITE" id="PS50011">
    <property type="entry name" value="PROTEIN_KINASE_DOM"/>
    <property type="match status" value="1"/>
</dbReference>
<keyword evidence="9 16" id="KW-1133">Transmembrane helix</keyword>
<keyword evidence="10 16" id="KW-0472">Membrane</keyword>
<dbReference type="VEuPathDB" id="VectorBase:ADIR001809"/>
<dbReference type="SUPFAM" id="SSF56112">
    <property type="entry name" value="Protein kinase-like (PK-like)"/>
    <property type="match status" value="1"/>
</dbReference>
<proteinExistence type="predicted"/>
<evidence type="ECO:0000313" key="20">
    <source>
        <dbReference type="Proteomes" id="UP000075884"/>
    </source>
</evidence>
<evidence type="ECO:0000256" key="5">
    <source>
        <dbReference type="ARBA" id="ARBA00022729"/>
    </source>
</evidence>
<dbReference type="InterPro" id="IPR015919">
    <property type="entry name" value="Cadherin-like_sf"/>
</dbReference>
<reference evidence="19" key="2">
    <citation type="submission" date="2020-05" db="UniProtKB">
        <authorList>
            <consortium name="EnsemblMetazoa"/>
        </authorList>
    </citation>
    <scope>IDENTIFICATION</scope>
    <source>
        <strain evidence="19">WRAIR2</strain>
    </source>
</reference>
<evidence type="ECO:0000256" key="8">
    <source>
        <dbReference type="ARBA" id="ARBA00022840"/>
    </source>
</evidence>
<evidence type="ECO:0000256" key="9">
    <source>
        <dbReference type="ARBA" id="ARBA00022989"/>
    </source>
</evidence>
<dbReference type="PROSITE" id="PS00109">
    <property type="entry name" value="PROTEIN_KINASE_TYR"/>
    <property type="match status" value="1"/>
</dbReference>
<sequence length="627" mass="69325">MNSSCRPIRIGTSSQACGRMGRFRGRSGMLTSAGLMYVRHCLTVFAWVTIVLQHPDGAESQSLNTPPVIVVERHWRIPENTTVGTKITSVNAEDNEDDKLEFGLDALVAGQEQPFAIDPDTGYVYLNSSVEGRAGQNFFVYVTVSDGSVTSKNEVYVNILSANATGLYKSRGSQFTPNIDNIRQILPPGLNLPGISSRPQQLPLPPLPPQFTRRPPPVGQDGGPVPTALPTPKQTKTYPDRPVAFGNVSSAEVPMPDATPNQDGPKLVPVPQLNTTLPHPTISTPSTSTSTVRPSHHPTAAATPAPIPAHHPPPHEDGPTNTVKILLPVIISVAIIFVTAGLIAICFFRKYLCALSKTLKKKNKIDKAKKSNQSNVSNMTSTATDDGRNSIGLSHWTGPMAFSNRYTSPWERDPANGGQHLQATHYGNTHGKSKILTSGDLTSFMFQVARGMDFLTSRGIIHRDLAARNILITEDHTCKVADFGFARDIVTSKVYERKSEGRLPIRWMATESLYDNIFTVKSDIWSFGILMWEIVTLGSTPYPGIAAADVMRKVRDGYRLEKPEHCRRELYNIMFYCWAHDANERPGFPEVVEMLDRLLQTETDYIELERFPDHNYYNMLNMSGEKL</sequence>
<name>A0A182N2F1_9DIPT</name>
<dbReference type="CDD" id="cd11304">
    <property type="entry name" value="Cadherin_repeat"/>
    <property type="match status" value="1"/>
</dbReference>
<dbReference type="GO" id="GO:1902533">
    <property type="term" value="P:positive regulation of intracellular signal transduction"/>
    <property type="evidence" value="ECO:0007669"/>
    <property type="project" value="UniProtKB-ARBA"/>
</dbReference>
<evidence type="ECO:0000256" key="14">
    <source>
        <dbReference type="PROSITE-ProRule" id="PRU00043"/>
    </source>
</evidence>
<dbReference type="GO" id="GO:0007169">
    <property type="term" value="P:cell surface receptor protein tyrosine kinase signaling pathway"/>
    <property type="evidence" value="ECO:0007669"/>
    <property type="project" value="TreeGrafter"/>
</dbReference>
<keyword evidence="8" id="KW-0067">ATP-binding</keyword>
<dbReference type="Pfam" id="PF07714">
    <property type="entry name" value="PK_Tyr_Ser-Thr"/>
    <property type="match status" value="1"/>
</dbReference>
<dbReference type="GO" id="GO:0004714">
    <property type="term" value="F:transmembrane receptor protein tyrosine kinase activity"/>
    <property type="evidence" value="ECO:0007669"/>
    <property type="project" value="UniProtKB-EC"/>
</dbReference>
<evidence type="ECO:0000256" key="2">
    <source>
        <dbReference type="ARBA" id="ARBA00011902"/>
    </source>
</evidence>
<dbReference type="GO" id="GO:0043235">
    <property type="term" value="C:receptor complex"/>
    <property type="evidence" value="ECO:0007669"/>
    <property type="project" value="TreeGrafter"/>
</dbReference>
<evidence type="ECO:0000256" key="11">
    <source>
        <dbReference type="ARBA" id="ARBA00023137"/>
    </source>
</evidence>
<dbReference type="PANTHER" id="PTHR24416:SF621">
    <property type="entry name" value="TYROSINE KINASE RECEPTOR CAD96CA"/>
    <property type="match status" value="1"/>
</dbReference>
<reference evidence="20" key="1">
    <citation type="submission" date="2013-03" db="EMBL/GenBank/DDBJ databases">
        <title>The Genome Sequence of Anopheles dirus WRAIR2.</title>
        <authorList>
            <consortium name="The Broad Institute Genomics Platform"/>
            <person name="Neafsey D.E."/>
            <person name="Walton C."/>
            <person name="Walker B."/>
            <person name="Young S.K."/>
            <person name="Zeng Q."/>
            <person name="Gargeya S."/>
            <person name="Fitzgerald M."/>
            <person name="Haas B."/>
            <person name="Abouelleil A."/>
            <person name="Allen A.W."/>
            <person name="Alvarado L."/>
            <person name="Arachchi H.M."/>
            <person name="Berlin A.M."/>
            <person name="Chapman S.B."/>
            <person name="Gainer-Dewar J."/>
            <person name="Goldberg J."/>
            <person name="Griggs A."/>
            <person name="Gujja S."/>
            <person name="Hansen M."/>
            <person name="Howarth C."/>
            <person name="Imamovic A."/>
            <person name="Ireland A."/>
            <person name="Larimer J."/>
            <person name="McCowan C."/>
            <person name="Murphy C."/>
            <person name="Pearson M."/>
            <person name="Poon T.W."/>
            <person name="Priest M."/>
            <person name="Roberts A."/>
            <person name="Saif S."/>
            <person name="Shea T."/>
            <person name="Sisk P."/>
            <person name="Sykes S."/>
            <person name="Wortman J."/>
            <person name="Nusbaum C."/>
            <person name="Birren B."/>
        </authorList>
    </citation>
    <scope>NUCLEOTIDE SEQUENCE [LARGE SCALE GENOMIC DNA]</scope>
    <source>
        <strain evidence="20">WRAIR2</strain>
    </source>
</reference>
<dbReference type="GO" id="GO:0007156">
    <property type="term" value="P:homophilic cell adhesion via plasma membrane adhesion molecules"/>
    <property type="evidence" value="ECO:0007669"/>
    <property type="project" value="InterPro"/>
</dbReference>
<dbReference type="InterPro" id="IPR050122">
    <property type="entry name" value="RTK"/>
</dbReference>
<feature type="domain" description="Cadherin" evidence="18">
    <location>
        <begin position="77"/>
        <end position="179"/>
    </location>
</feature>
<keyword evidence="14" id="KW-0106">Calcium</keyword>
<dbReference type="InterPro" id="IPR000719">
    <property type="entry name" value="Prot_kinase_dom"/>
</dbReference>
<protein>
    <recommendedName>
        <fullName evidence="2">receptor protein-tyrosine kinase</fullName>
        <ecNumber evidence="2">2.7.10.1</ecNumber>
    </recommendedName>
</protein>
<feature type="compositionally biased region" description="Low complexity" evidence="15">
    <location>
        <begin position="275"/>
        <end position="304"/>
    </location>
</feature>
<dbReference type="InterPro" id="IPR008266">
    <property type="entry name" value="Tyr_kinase_AS"/>
</dbReference>
<feature type="transmembrane region" description="Helical" evidence="16">
    <location>
        <begin position="325"/>
        <end position="348"/>
    </location>
</feature>
<dbReference type="STRING" id="7168.A0A182N2F1"/>
<evidence type="ECO:0000256" key="15">
    <source>
        <dbReference type="SAM" id="MobiDB-lite"/>
    </source>
</evidence>
<accession>A0A182N2F1</accession>
<evidence type="ECO:0000256" key="10">
    <source>
        <dbReference type="ARBA" id="ARBA00023136"/>
    </source>
</evidence>
<evidence type="ECO:0000256" key="1">
    <source>
        <dbReference type="ARBA" id="ARBA00004479"/>
    </source>
</evidence>
<dbReference type="SUPFAM" id="SSF49313">
    <property type="entry name" value="Cadherin-like"/>
    <property type="match status" value="1"/>
</dbReference>
<dbReference type="PROSITE" id="PS50268">
    <property type="entry name" value="CADHERIN_2"/>
    <property type="match status" value="1"/>
</dbReference>
<dbReference type="InterPro" id="IPR001245">
    <property type="entry name" value="Ser-Thr/Tyr_kinase_cat_dom"/>
</dbReference>
<evidence type="ECO:0000259" key="17">
    <source>
        <dbReference type="PROSITE" id="PS50011"/>
    </source>
</evidence>
<dbReference type="Gene3D" id="1.10.510.10">
    <property type="entry name" value="Transferase(Phosphotransferase) domain 1"/>
    <property type="match status" value="1"/>
</dbReference>
<evidence type="ECO:0000256" key="6">
    <source>
        <dbReference type="ARBA" id="ARBA00022741"/>
    </source>
</evidence>
<evidence type="ECO:0000256" key="7">
    <source>
        <dbReference type="ARBA" id="ARBA00022777"/>
    </source>
</evidence>
<keyword evidence="4 16" id="KW-0812">Transmembrane</keyword>